<comment type="caution">
    <text evidence="6">The sequence shown here is derived from an EMBL/GenBank/DDBJ whole genome shotgun (WGS) entry which is preliminary data.</text>
</comment>
<dbReference type="GO" id="GO:0006139">
    <property type="term" value="P:nucleobase-containing compound metabolic process"/>
    <property type="evidence" value="ECO:0007669"/>
    <property type="project" value="InterPro"/>
</dbReference>
<evidence type="ECO:0000256" key="2">
    <source>
        <dbReference type="ARBA" id="ARBA00022741"/>
    </source>
</evidence>
<organism evidence="6 7">
    <name type="scientific">Monilinia fructicola</name>
    <name type="common">Brown rot fungus</name>
    <name type="synonym">Ciboria fructicola</name>
    <dbReference type="NCBI Taxonomy" id="38448"/>
    <lineage>
        <taxon>Eukaryota</taxon>
        <taxon>Fungi</taxon>
        <taxon>Dikarya</taxon>
        <taxon>Ascomycota</taxon>
        <taxon>Pezizomycotina</taxon>
        <taxon>Leotiomycetes</taxon>
        <taxon>Helotiales</taxon>
        <taxon>Sclerotiniaceae</taxon>
        <taxon>Monilinia</taxon>
    </lineage>
</organism>
<evidence type="ECO:0000256" key="5">
    <source>
        <dbReference type="SAM" id="MobiDB-lite"/>
    </source>
</evidence>
<dbReference type="GO" id="GO:0019205">
    <property type="term" value="F:nucleobase-containing compound kinase activity"/>
    <property type="evidence" value="ECO:0007669"/>
    <property type="project" value="InterPro"/>
</dbReference>
<keyword evidence="2" id="KW-0547">Nucleotide-binding</keyword>
<evidence type="ECO:0000313" key="6">
    <source>
        <dbReference type="EMBL" id="KAA8577263.1"/>
    </source>
</evidence>
<dbReference type="InterPro" id="IPR000850">
    <property type="entry name" value="Adenylat/UMP-CMP_kin"/>
</dbReference>
<name>A0A5M9KA82_MONFR</name>
<feature type="compositionally biased region" description="Low complexity" evidence="5">
    <location>
        <begin position="1"/>
        <end position="16"/>
    </location>
</feature>
<protein>
    <recommendedName>
        <fullName evidence="8">Adenylate kinase</fullName>
    </recommendedName>
</protein>
<keyword evidence="3 4" id="KW-0418">Kinase</keyword>
<dbReference type="PANTHER" id="PTHR23359">
    <property type="entry name" value="NUCLEOTIDE KINASE"/>
    <property type="match status" value="1"/>
</dbReference>
<sequence length="231" mass="25430">MLRIPSSIHPSIHPPSAKFPLPFHPYRKYSTPSKASSDTPPDMTPPPPQLPSPPKPTPTFSPEKVTILFVLGGPGAGKGTQCANLVRDYNFTHLSAGDLLRAEQERPGSEFGDLIKDYIKNGLIVPWRSRCSCSRTPCGTSWPSRRRARASSSSMGSPGSWTRRTSLRSRCAGGATCCSTIVRRRRCSGGCWRGARRAGGPTTMPRVSRRGSRCLWRRVCPSWIILRNRDA</sequence>
<accession>A0A5M9KA82</accession>
<evidence type="ECO:0000256" key="1">
    <source>
        <dbReference type="ARBA" id="ARBA00022679"/>
    </source>
</evidence>
<feature type="compositionally biased region" description="Pro residues" evidence="5">
    <location>
        <begin position="42"/>
        <end position="59"/>
    </location>
</feature>
<evidence type="ECO:0000313" key="7">
    <source>
        <dbReference type="Proteomes" id="UP000322873"/>
    </source>
</evidence>
<dbReference type="VEuPathDB" id="FungiDB:MFRU_021g00540"/>
<dbReference type="GO" id="GO:0005524">
    <property type="term" value="F:ATP binding"/>
    <property type="evidence" value="ECO:0007669"/>
    <property type="project" value="InterPro"/>
</dbReference>
<evidence type="ECO:0008006" key="8">
    <source>
        <dbReference type="Google" id="ProtNLM"/>
    </source>
</evidence>
<keyword evidence="7" id="KW-1185">Reference proteome</keyword>
<dbReference type="EMBL" id="VICG01000001">
    <property type="protein sequence ID" value="KAA8577263.1"/>
    <property type="molecule type" value="Genomic_DNA"/>
</dbReference>
<dbReference type="SUPFAM" id="SSF52540">
    <property type="entry name" value="P-loop containing nucleoside triphosphate hydrolases"/>
    <property type="match status" value="1"/>
</dbReference>
<dbReference type="Gene3D" id="3.40.50.300">
    <property type="entry name" value="P-loop containing nucleotide triphosphate hydrolases"/>
    <property type="match status" value="1"/>
</dbReference>
<keyword evidence="1 4" id="KW-0808">Transferase</keyword>
<dbReference type="Proteomes" id="UP000322873">
    <property type="component" value="Unassembled WGS sequence"/>
</dbReference>
<dbReference type="InterPro" id="IPR027417">
    <property type="entry name" value="P-loop_NTPase"/>
</dbReference>
<dbReference type="CDD" id="cd01428">
    <property type="entry name" value="ADK"/>
    <property type="match status" value="1"/>
</dbReference>
<evidence type="ECO:0000256" key="4">
    <source>
        <dbReference type="RuleBase" id="RU003330"/>
    </source>
</evidence>
<gene>
    <name evidence="6" type="ORF">EYC84_007242</name>
</gene>
<dbReference type="Pfam" id="PF00406">
    <property type="entry name" value="ADK"/>
    <property type="match status" value="1"/>
</dbReference>
<dbReference type="PRINTS" id="PR00094">
    <property type="entry name" value="ADENYLTKNASE"/>
</dbReference>
<comment type="similarity">
    <text evidence="4">Belongs to the adenylate kinase family.</text>
</comment>
<proteinExistence type="inferred from homology"/>
<reference evidence="6 7" key="1">
    <citation type="submission" date="2019-06" db="EMBL/GenBank/DDBJ databases">
        <title>Genome Sequence of the Brown Rot Fungal Pathogen Monilinia fructicola.</title>
        <authorList>
            <person name="De Miccolis Angelini R.M."/>
            <person name="Landi L."/>
            <person name="Abate D."/>
            <person name="Pollastro S."/>
            <person name="Romanazzi G."/>
            <person name="Faretra F."/>
        </authorList>
    </citation>
    <scope>NUCLEOTIDE SEQUENCE [LARGE SCALE GENOMIC DNA]</scope>
    <source>
        <strain evidence="6 7">Mfrc123</strain>
    </source>
</reference>
<dbReference type="AlphaFoldDB" id="A0A5M9KA82"/>
<evidence type="ECO:0000256" key="3">
    <source>
        <dbReference type="ARBA" id="ARBA00022777"/>
    </source>
</evidence>
<feature type="region of interest" description="Disordered" evidence="5">
    <location>
        <begin position="1"/>
        <end position="59"/>
    </location>
</feature>